<accession>A0AB39CEL9</accession>
<proteinExistence type="predicted"/>
<dbReference type="EMBL" id="PQ015379">
    <property type="protein sequence ID" value="XDJ15301.1"/>
    <property type="molecule type" value="Genomic_DNA"/>
</dbReference>
<reference evidence="1" key="1">
    <citation type="submission" date="2024-07" db="EMBL/GenBank/DDBJ databases">
        <authorList>
            <person name="Bringhurst R.M."/>
            <person name="Homer T.E."/>
        </authorList>
    </citation>
    <scope>NUCLEOTIDE SEQUENCE</scope>
</reference>
<evidence type="ECO:0000313" key="1">
    <source>
        <dbReference type="EMBL" id="XDJ15301.1"/>
    </source>
</evidence>
<protein>
    <submittedName>
        <fullName evidence="1">Uncharacterized protein</fullName>
    </submittedName>
</protein>
<name>A0AB39CEL9_9VIRU</name>
<sequence length="64" mass="7007">MAHIIQARAMIVDYADGSSAPFGSLENKVVEKDGDVYTVYDTRGGRPAFHYQVGVNNVTAINFE</sequence>
<organism evidence="1">
    <name type="scientific">Pseudomonas phage HRDY3</name>
    <dbReference type="NCBI Taxonomy" id="3236930"/>
    <lineage>
        <taxon>Viruses</taxon>
    </lineage>
</organism>